<protein>
    <submittedName>
        <fullName evidence="1">Uncharacterized protein</fullName>
    </submittedName>
</protein>
<proteinExistence type="predicted"/>
<sequence length="255" mass="30127">MHTMDDSSSVEARRDRIFEALDASKISRLFAISRFDAVGKQNSKDKHKPDIVSKSNSILPEEVAEAYPWMEKLASSSKEKMDKYLAETWKHRKVFRQKDNLEAIVDLMQQQKWKEPLNRATWRLVILDEYVDFEKLHATLDSGYPYETRSINTKREWERVFCAWEKGMTAVYPHRTIEIWQYRSMMVDVFNIVGDNYLVAIKFDAARRYLYSRSPFRLDHRQDFRWAFVLMVLNVAAERDDAMTDVSEGFSAQDV</sequence>
<dbReference type="Proteomes" id="UP000308652">
    <property type="component" value="Unassembled WGS sequence"/>
</dbReference>
<name>A0A5C3LW94_9AGAR</name>
<dbReference type="EMBL" id="ML213614">
    <property type="protein sequence ID" value="TFK36376.1"/>
    <property type="molecule type" value="Genomic_DNA"/>
</dbReference>
<accession>A0A5C3LW94</accession>
<dbReference type="OrthoDB" id="3058101at2759"/>
<evidence type="ECO:0000313" key="1">
    <source>
        <dbReference type="EMBL" id="TFK36376.1"/>
    </source>
</evidence>
<dbReference type="AlphaFoldDB" id="A0A5C3LW94"/>
<reference evidence="1 2" key="1">
    <citation type="journal article" date="2019" name="Nat. Ecol. Evol.">
        <title>Megaphylogeny resolves global patterns of mushroom evolution.</title>
        <authorList>
            <person name="Varga T."/>
            <person name="Krizsan K."/>
            <person name="Foldi C."/>
            <person name="Dima B."/>
            <person name="Sanchez-Garcia M."/>
            <person name="Sanchez-Ramirez S."/>
            <person name="Szollosi G.J."/>
            <person name="Szarkandi J.G."/>
            <person name="Papp V."/>
            <person name="Albert L."/>
            <person name="Andreopoulos W."/>
            <person name="Angelini C."/>
            <person name="Antonin V."/>
            <person name="Barry K.W."/>
            <person name="Bougher N.L."/>
            <person name="Buchanan P."/>
            <person name="Buyck B."/>
            <person name="Bense V."/>
            <person name="Catcheside P."/>
            <person name="Chovatia M."/>
            <person name="Cooper J."/>
            <person name="Damon W."/>
            <person name="Desjardin D."/>
            <person name="Finy P."/>
            <person name="Geml J."/>
            <person name="Haridas S."/>
            <person name="Hughes K."/>
            <person name="Justo A."/>
            <person name="Karasinski D."/>
            <person name="Kautmanova I."/>
            <person name="Kiss B."/>
            <person name="Kocsube S."/>
            <person name="Kotiranta H."/>
            <person name="LaButti K.M."/>
            <person name="Lechner B.E."/>
            <person name="Liimatainen K."/>
            <person name="Lipzen A."/>
            <person name="Lukacs Z."/>
            <person name="Mihaltcheva S."/>
            <person name="Morgado L.N."/>
            <person name="Niskanen T."/>
            <person name="Noordeloos M.E."/>
            <person name="Ohm R.A."/>
            <person name="Ortiz-Santana B."/>
            <person name="Ovrebo C."/>
            <person name="Racz N."/>
            <person name="Riley R."/>
            <person name="Savchenko A."/>
            <person name="Shiryaev A."/>
            <person name="Soop K."/>
            <person name="Spirin V."/>
            <person name="Szebenyi C."/>
            <person name="Tomsovsky M."/>
            <person name="Tulloss R.E."/>
            <person name="Uehling J."/>
            <person name="Grigoriev I.V."/>
            <person name="Vagvolgyi C."/>
            <person name="Papp T."/>
            <person name="Martin F.M."/>
            <person name="Miettinen O."/>
            <person name="Hibbett D.S."/>
            <person name="Nagy L.G."/>
        </authorList>
    </citation>
    <scope>NUCLEOTIDE SEQUENCE [LARGE SCALE GENOMIC DNA]</scope>
    <source>
        <strain evidence="1 2">CBS 166.37</strain>
    </source>
</reference>
<evidence type="ECO:0000313" key="2">
    <source>
        <dbReference type="Proteomes" id="UP000308652"/>
    </source>
</evidence>
<keyword evidence="2" id="KW-1185">Reference proteome</keyword>
<gene>
    <name evidence="1" type="ORF">BDQ12DRAFT_686803</name>
</gene>
<organism evidence="1 2">
    <name type="scientific">Crucibulum laeve</name>
    <dbReference type="NCBI Taxonomy" id="68775"/>
    <lineage>
        <taxon>Eukaryota</taxon>
        <taxon>Fungi</taxon>
        <taxon>Dikarya</taxon>
        <taxon>Basidiomycota</taxon>
        <taxon>Agaricomycotina</taxon>
        <taxon>Agaricomycetes</taxon>
        <taxon>Agaricomycetidae</taxon>
        <taxon>Agaricales</taxon>
        <taxon>Agaricineae</taxon>
        <taxon>Nidulariaceae</taxon>
        <taxon>Crucibulum</taxon>
    </lineage>
</organism>